<organism evidence="1 2">
    <name type="scientific">Geotoga petraea</name>
    <dbReference type="NCBI Taxonomy" id="28234"/>
    <lineage>
        <taxon>Bacteria</taxon>
        <taxon>Thermotogati</taxon>
        <taxon>Thermotogota</taxon>
        <taxon>Thermotogae</taxon>
        <taxon>Petrotogales</taxon>
        <taxon>Petrotogaceae</taxon>
        <taxon>Geotoga</taxon>
    </lineage>
</organism>
<dbReference type="RefSeq" id="WP_091402188.1">
    <property type="nucleotide sequence ID" value="NZ_FMYV01000001.1"/>
</dbReference>
<name>A0A1G6IBA4_9BACT</name>
<evidence type="ECO:0000313" key="1">
    <source>
        <dbReference type="EMBL" id="SDC03812.1"/>
    </source>
</evidence>
<proteinExistence type="predicted"/>
<dbReference type="STRING" id="28234.SAMN04488588_0318"/>
<keyword evidence="2" id="KW-1185">Reference proteome</keyword>
<evidence type="ECO:0000313" key="2">
    <source>
        <dbReference type="Proteomes" id="UP000199322"/>
    </source>
</evidence>
<dbReference type="SUPFAM" id="SSF53795">
    <property type="entry name" value="PEP carboxykinase-like"/>
    <property type="match status" value="1"/>
</dbReference>
<gene>
    <name evidence="1" type="ORF">SAMN04488588_0318</name>
</gene>
<accession>A0A1G6IBA4</accession>
<sequence>MRSVMIDGSISYNSNSQILNSEYFKEIICELILDSEEKRTSLLPFFEKFKKSNDVVDVRKKYDIDALIQLMIALSVNSVEHVDASPYYGFPKMSNRKETLIIFIESIFNIWRNKHRFMIKNDTFTQTSYNRINKQMMLVKNNSDLKSLVLSLYRQILVNISDTKLKVLRQLPSGAQVGFLIDHPNIKDEAKLNCEWIYDTKFVWSTVFEPPVIFYTRSNKRRGLFKVKDKPILNNIKVENPEDWLMFPIHVNSKLIYILVYKEYLSLAAGLGNLFEFASFNIVENTKPDGIYFFGVSKENFESEEDYNGIIYKEKDGTYVGMVGDDPSIDYFGYMKKMILTIHNLTVIDESRLPIHGALAQIKLMDGRSANVMIMGDSGAGKSETLDALNRLKKQVSEVNILIDDMGSLDILADGTVVAYGTETGAFVRLDDLQPGYAYSAMDRSIFMNPNEVNARVIVPYSNYDEIIKPTKVDYFLYANNYVEIKENEKPLHFFDNAEEAYEIFSKGARMAKGTTAEKGLTYSYFANPFGAIQRKEKHEKIAKHYMSQMIKNGVKVGELRTQLGINGFEEEGPIIAAKNLLSLLTEELE</sequence>
<dbReference type="EMBL" id="FMYV01000001">
    <property type="protein sequence ID" value="SDC03812.1"/>
    <property type="molecule type" value="Genomic_DNA"/>
</dbReference>
<reference evidence="1 2" key="1">
    <citation type="submission" date="2016-10" db="EMBL/GenBank/DDBJ databases">
        <authorList>
            <person name="de Groot N.N."/>
        </authorList>
    </citation>
    <scope>NUCLEOTIDE SEQUENCE [LARGE SCALE GENOMIC DNA]</scope>
    <source>
        <strain evidence="1 2">WG14</strain>
    </source>
</reference>
<dbReference type="AlphaFoldDB" id="A0A1G6IBA4"/>
<protein>
    <submittedName>
        <fullName evidence="1">Uncharacterized protein</fullName>
    </submittedName>
</protein>
<dbReference type="Proteomes" id="UP000199322">
    <property type="component" value="Unassembled WGS sequence"/>
</dbReference>